<sequence length="278" mass="30529">MITAGTRIETAIIVGGKAILGVCGLGTIKGIKARVTLKPDSVPKFCPPRNVPYALRPKVEAELTRLTELGVISPVEHSDWATPVVPVSKKDATVRLCDDFKVTINPALCVDKYPIPRIEDLFASLAGGQRFSKLDLSNAYLQMEVEEESRKLLTFSTQKGLFCHNRLPFGIASAPALFQKAMDQVLLGLPFTHCYLDDILVSGPDEETHLKTLDVVLGRLEEYGLHVKQEKCLFFQESVEYLGHIIDAAGLHKSPEKERAIVDAPAPTNVSNYVNFSG</sequence>
<dbReference type="InterPro" id="IPR043128">
    <property type="entry name" value="Rev_trsase/Diguanyl_cyclase"/>
</dbReference>
<dbReference type="PANTHER" id="PTHR37984:SF5">
    <property type="entry name" value="PROTEIN NYNRIN-LIKE"/>
    <property type="match status" value="1"/>
</dbReference>
<name>A0A9Q1EWM6_SYNKA</name>
<dbReference type="InterPro" id="IPR050951">
    <property type="entry name" value="Retrovirus_Pol_polyprotein"/>
</dbReference>
<dbReference type="AlphaFoldDB" id="A0A9Q1EWM6"/>
<comment type="caution">
    <text evidence="4">The sequence shown here is derived from an EMBL/GenBank/DDBJ whole genome shotgun (WGS) entry which is preliminary data.</text>
</comment>
<dbReference type="PROSITE" id="PS50878">
    <property type="entry name" value="RT_POL"/>
    <property type="match status" value="1"/>
</dbReference>
<reference evidence="4" key="1">
    <citation type="journal article" date="2023" name="Science">
        <title>Genome structures resolve the early diversification of teleost fishes.</title>
        <authorList>
            <person name="Parey E."/>
            <person name="Louis A."/>
            <person name="Montfort J."/>
            <person name="Bouchez O."/>
            <person name="Roques C."/>
            <person name="Iampietro C."/>
            <person name="Lluch J."/>
            <person name="Castinel A."/>
            <person name="Donnadieu C."/>
            <person name="Desvignes T."/>
            <person name="Floi Bucao C."/>
            <person name="Jouanno E."/>
            <person name="Wen M."/>
            <person name="Mejri S."/>
            <person name="Dirks R."/>
            <person name="Jansen H."/>
            <person name="Henkel C."/>
            <person name="Chen W.J."/>
            <person name="Zahm M."/>
            <person name="Cabau C."/>
            <person name="Klopp C."/>
            <person name="Thompson A.W."/>
            <person name="Robinson-Rechavi M."/>
            <person name="Braasch I."/>
            <person name="Lecointre G."/>
            <person name="Bobe J."/>
            <person name="Postlethwait J.H."/>
            <person name="Berthelot C."/>
            <person name="Roest Crollius H."/>
            <person name="Guiguen Y."/>
        </authorList>
    </citation>
    <scope>NUCLEOTIDE SEQUENCE</scope>
    <source>
        <strain evidence="4">WJC10195</strain>
    </source>
</reference>
<accession>A0A9Q1EWM6</accession>
<dbReference type="Proteomes" id="UP001152622">
    <property type="component" value="Chromosome 11"/>
</dbReference>
<gene>
    <name evidence="4" type="ORF">SKAU_G00279040</name>
</gene>
<evidence type="ECO:0000256" key="1">
    <source>
        <dbReference type="ARBA" id="ARBA00010879"/>
    </source>
</evidence>
<dbReference type="EMBL" id="JAINUF010000011">
    <property type="protein sequence ID" value="KAJ8346503.1"/>
    <property type="molecule type" value="Genomic_DNA"/>
</dbReference>
<dbReference type="GO" id="GO:0004523">
    <property type="term" value="F:RNA-DNA hybrid ribonuclease activity"/>
    <property type="evidence" value="ECO:0007669"/>
    <property type="project" value="UniProtKB-EC"/>
</dbReference>
<dbReference type="SUPFAM" id="SSF56672">
    <property type="entry name" value="DNA/RNA polymerases"/>
    <property type="match status" value="1"/>
</dbReference>
<dbReference type="Pfam" id="PF00078">
    <property type="entry name" value="RVT_1"/>
    <property type="match status" value="1"/>
</dbReference>
<dbReference type="Gene3D" id="3.10.10.10">
    <property type="entry name" value="HIV Type 1 Reverse Transcriptase, subunit A, domain 1"/>
    <property type="match status" value="1"/>
</dbReference>
<keyword evidence="5" id="KW-1185">Reference proteome</keyword>
<dbReference type="EC" id="3.1.26.4" evidence="2"/>
<evidence type="ECO:0000313" key="4">
    <source>
        <dbReference type="EMBL" id="KAJ8346503.1"/>
    </source>
</evidence>
<dbReference type="OrthoDB" id="775972at2759"/>
<dbReference type="CDD" id="cd01647">
    <property type="entry name" value="RT_LTR"/>
    <property type="match status" value="1"/>
</dbReference>
<evidence type="ECO:0000313" key="5">
    <source>
        <dbReference type="Proteomes" id="UP001152622"/>
    </source>
</evidence>
<dbReference type="PANTHER" id="PTHR37984">
    <property type="entry name" value="PROTEIN CBG26694"/>
    <property type="match status" value="1"/>
</dbReference>
<comment type="similarity">
    <text evidence="1">Belongs to the beta type-B retroviral polymerase family. HERV class-II K(HML-2) pol subfamily.</text>
</comment>
<proteinExistence type="inferred from homology"/>
<protein>
    <recommendedName>
        <fullName evidence="2">ribonuclease H</fullName>
        <ecNumber evidence="2">3.1.26.4</ecNumber>
    </recommendedName>
</protein>
<evidence type="ECO:0000256" key="2">
    <source>
        <dbReference type="ARBA" id="ARBA00012180"/>
    </source>
</evidence>
<feature type="domain" description="Reverse transcriptase" evidence="3">
    <location>
        <begin position="68"/>
        <end position="246"/>
    </location>
</feature>
<dbReference type="Gene3D" id="3.30.70.270">
    <property type="match status" value="1"/>
</dbReference>
<evidence type="ECO:0000259" key="3">
    <source>
        <dbReference type="PROSITE" id="PS50878"/>
    </source>
</evidence>
<organism evidence="4 5">
    <name type="scientific">Synaphobranchus kaupii</name>
    <name type="common">Kaup's arrowtooth eel</name>
    <dbReference type="NCBI Taxonomy" id="118154"/>
    <lineage>
        <taxon>Eukaryota</taxon>
        <taxon>Metazoa</taxon>
        <taxon>Chordata</taxon>
        <taxon>Craniata</taxon>
        <taxon>Vertebrata</taxon>
        <taxon>Euteleostomi</taxon>
        <taxon>Actinopterygii</taxon>
        <taxon>Neopterygii</taxon>
        <taxon>Teleostei</taxon>
        <taxon>Anguilliformes</taxon>
        <taxon>Synaphobranchidae</taxon>
        <taxon>Synaphobranchus</taxon>
    </lineage>
</organism>
<dbReference type="InterPro" id="IPR000477">
    <property type="entry name" value="RT_dom"/>
</dbReference>
<dbReference type="InterPro" id="IPR043502">
    <property type="entry name" value="DNA/RNA_pol_sf"/>
</dbReference>